<dbReference type="GO" id="GO:0006352">
    <property type="term" value="P:DNA-templated transcription initiation"/>
    <property type="evidence" value="ECO:0007669"/>
    <property type="project" value="InterPro"/>
</dbReference>
<protein>
    <submittedName>
        <fullName evidence="7">Sigma-70 family RNA polymerase sigma factor</fullName>
    </submittedName>
</protein>
<name>A0A4U5JKJ4_9GAMM</name>
<evidence type="ECO:0000256" key="2">
    <source>
        <dbReference type="ARBA" id="ARBA00023015"/>
    </source>
</evidence>
<dbReference type="InterPro" id="IPR011517">
    <property type="entry name" value="RNA_pol_sigma70_ECF-like"/>
</dbReference>
<keyword evidence="2" id="KW-0805">Transcription regulation</keyword>
<dbReference type="Gene3D" id="1.10.10.10">
    <property type="entry name" value="Winged helix-like DNA-binding domain superfamily/Winged helix DNA-binding domain"/>
    <property type="match status" value="1"/>
</dbReference>
<sequence>MKSVQGVPTNPPSPMGPGGQAVQKQLSQDIYEQLRTIARYRLGGRARTNLDTTVLVHEAYLRIADKQAGDDPLVRARFFALASKTMRNLLIDYLRERKAAKRGGGMVMLTLDPDRETGMETNYVDVLAVEDALQALAEVDPRLVDVVECKFFAGMDYAQIALAHDISERTVRRDWRRARAFLRAHLDDQAPAAESDADEE</sequence>
<evidence type="ECO:0000259" key="6">
    <source>
        <dbReference type="Pfam" id="PF07638"/>
    </source>
</evidence>
<evidence type="ECO:0000256" key="1">
    <source>
        <dbReference type="ARBA" id="ARBA00010641"/>
    </source>
</evidence>
<keyword evidence="4" id="KW-0804">Transcription</keyword>
<dbReference type="InterPro" id="IPR036388">
    <property type="entry name" value="WH-like_DNA-bd_sf"/>
</dbReference>
<organism evidence="7 8">
    <name type="scientific">Luteimonas gilva</name>
    <dbReference type="NCBI Taxonomy" id="2572684"/>
    <lineage>
        <taxon>Bacteria</taxon>
        <taxon>Pseudomonadati</taxon>
        <taxon>Pseudomonadota</taxon>
        <taxon>Gammaproteobacteria</taxon>
        <taxon>Lysobacterales</taxon>
        <taxon>Lysobacteraceae</taxon>
        <taxon>Luteimonas</taxon>
    </lineage>
</organism>
<feature type="domain" description="RNA polymerase sigma-70 ECF-like HTH" evidence="6">
    <location>
        <begin position="18"/>
        <end position="187"/>
    </location>
</feature>
<dbReference type="InterPro" id="IPR053812">
    <property type="entry name" value="HTH_Sigma70_ECF-like"/>
</dbReference>
<evidence type="ECO:0000256" key="3">
    <source>
        <dbReference type="ARBA" id="ARBA00023082"/>
    </source>
</evidence>
<dbReference type="SUPFAM" id="SSF88659">
    <property type="entry name" value="Sigma3 and sigma4 domains of RNA polymerase sigma factors"/>
    <property type="match status" value="1"/>
</dbReference>
<dbReference type="Pfam" id="PF07638">
    <property type="entry name" value="Sigma70_ECF"/>
    <property type="match status" value="1"/>
</dbReference>
<evidence type="ECO:0000256" key="4">
    <source>
        <dbReference type="ARBA" id="ARBA00023163"/>
    </source>
</evidence>
<dbReference type="NCBIfam" id="TIGR02999">
    <property type="entry name" value="Sig-70_X6"/>
    <property type="match status" value="1"/>
</dbReference>
<dbReference type="InterPro" id="IPR013324">
    <property type="entry name" value="RNA_pol_sigma_r3/r4-like"/>
</dbReference>
<dbReference type="InterPro" id="IPR039425">
    <property type="entry name" value="RNA_pol_sigma-70-like"/>
</dbReference>
<dbReference type="NCBIfam" id="TIGR02937">
    <property type="entry name" value="sigma70-ECF"/>
    <property type="match status" value="1"/>
</dbReference>
<reference evidence="7 8" key="1">
    <citation type="submission" date="2019-04" db="EMBL/GenBank/DDBJ databases">
        <title>Reference strain of H23.</title>
        <authorList>
            <person name="Luo X."/>
        </authorList>
    </citation>
    <scope>NUCLEOTIDE SEQUENCE [LARGE SCALE GENOMIC DNA]</scope>
    <source>
        <strain evidence="7 8">H23</strain>
    </source>
</reference>
<comment type="caution">
    <text evidence="7">The sequence shown here is derived from an EMBL/GenBank/DDBJ whole genome shotgun (WGS) entry which is preliminary data.</text>
</comment>
<dbReference type="EMBL" id="SZUA01000002">
    <property type="protein sequence ID" value="TKR30110.1"/>
    <property type="molecule type" value="Genomic_DNA"/>
</dbReference>
<dbReference type="RefSeq" id="WP_137266539.1">
    <property type="nucleotide sequence ID" value="NZ_SZUA01000002.1"/>
</dbReference>
<evidence type="ECO:0000256" key="5">
    <source>
        <dbReference type="SAM" id="MobiDB-lite"/>
    </source>
</evidence>
<evidence type="ECO:0000313" key="8">
    <source>
        <dbReference type="Proteomes" id="UP000308707"/>
    </source>
</evidence>
<keyword evidence="3" id="KW-0731">Sigma factor</keyword>
<accession>A0A4U5JKJ4</accession>
<dbReference type="PANTHER" id="PTHR43133">
    <property type="entry name" value="RNA POLYMERASE ECF-TYPE SIGMA FACTO"/>
    <property type="match status" value="1"/>
</dbReference>
<dbReference type="AlphaFoldDB" id="A0A4U5JKJ4"/>
<feature type="region of interest" description="Disordered" evidence="5">
    <location>
        <begin position="1"/>
        <end position="24"/>
    </location>
</feature>
<proteinExistence type="inferred from homology"/>
<dbReference type="Proteomes" id="UP000308707">
    <property type="component" value="Unassembled WGS sequence"/>
</dbReference>
<gene>
    <name evidence="7" type="ORF">FCE95_08165</name>
</gene>
<dbReference type="OrthoDB" id="128473at2"/>
<evidence type="ECO:0000313" key="7">
    <source>
        <dbReference type="EMBL" id="TKR30110.1"/>
    </source>
</evidence>
<keyword evidence="8" id="KW-1185">Reference proteome</keyword>
<dbReference type="SUPFAM" id="SSF88946">
    <property type="entry name" value="Sigma2 domain of RNA polymerase sigma factors"/>
    <property type="match status" value="1"/>
</dbReference>
<dbReference type="GO" id="GO:0016987">
    <property type="term" value="F:sigma factor activity"/>
    <property type="evidence" value="ECO:0007669"/>
    <property type="project" value="UniProtKB-KW"/>
</dbReference>
<dbReference type="PANTHER" id="PTHR43133:SF39">
    <property type="entry name" value="SIMILAR TO RNA POLYMERASE SIGMA-E FACTOR"/>
    <property type="match status" value="1"/>
</dbReference>
<dbReference type="InterPro" id="IPR013325">
    <property type="entry name" value="RNA_pol_sigma_r2"/>
</dbReference>
<comment type="similarity">
    <text evidence="1">Belongs to the sigma-70 factor family. ECF subfamily.</text>
</comment>
<dbReference type="InterPro" id="IPR014284">
    <property type="entry name" value="RNA_pol_sigma-70_dom"/>
</dbReference>